<dbReference type="Pfam" id="PF13994">
    <property type="entry name" value="PgaD"/>
    <property type="match status" value="1"/>
</dbReference>
<keyword evidence="3" id="KW-1185">Reference proteome</keyword>
<keyword evidence="1" id="KW-1133">Transmembrane helix</keyword>
<keyword evidence="1" id="KW-0812">Transmembrane</keyword>
<feature type="transmembrane region" description="Helical" evidence="1">
    <location>
        <begin position="12"/>
        <end position="40"/>
    </location>
</feature>
<comment type="caution">
    <text evidence="2">The sequence shown here is derived from an EMBL/GenBank/DDBJ whole genome shotgun (WGS) entry which is preliminary data.</text>
</comment>
<accession>A0ABX9MYB1</accession>
<dbReference type="Proteomes" id="UP000266483">
    <property type="component" value="Unassembled WGS sequence"/>
</dbReference>
<dbReference type="NCBIfam" id="TIGR03940">
    <property type="entry name" value="PGA_PgaD"/>
    <property type="match status" value="1"/>
</dbReference>
<feature type="transmembrane region" description="Helical" evidence="1">
    <location>
        <begin position="60"/>
        <end position="82"/>
    </location>
</feature>
<organism evidence="2 3">
    <name type="scientific">Neopusillimonas maritima</name>
    <dbReference type="NCBI Taxonomy" id="2026239"/>
    <lineage>
        <taxon>Bacteria</taxon>
        <taxon>Pseudomonadati</taxon>
        <taxon>Pseudomonadota</taxon>
        <taxon>Betaproteobacteria</taxon>
        <taxon>Burkholderiales</taxon>
        <taxon>Alcaligenaceae</taxon>
        <taxon>Neopusillimonas</taxon>
    </lineage>
</organism>
<name>A0ABX9MYB1_9BURK</name>
<keyword evidence="1" id="KW-0472">Membrane</keyword>
<evidence type="ECO:0000313" key="3">
    <source>
        <dbReference type="Proteomes" id="UP000266483"/>
    </source>
</evidence>
<dbReference type="EMBL" id="NQOU01000002">
    <property type="protein sequence ID" value="RII83044.1"/>
    <property type="molecule type" value="Genomic_DNA"/>
</dbReference>
<dbReference type="RefSeq" id="WP_119441451.1">
    <property type="nucleotide sequence ID" value="NZ_CP170494.1"/>
</dbReference>
<evidence type="ECO:0000256" key="1">
    <source>
        <dbReference type="SAM" id="Phobius"/>
    </source>
</evidence>
<evidence type="ECO:0000313" key="2">
    <source>
        <dbReference type="EMBL" id="RII83044.1"/>
    </source>
</evidence>
<reference evidence="2 3" key="1">
    <citation type="submission" date="2017-08" db="EMBL/GenBank/DDBJ databases">
        <title>Pusillimonas indicus sp. nov., a member of the family Alcaligenaceae isolated from surface seawater.</title>
        <authorList>
            <person name="Li J."/>
        </authorList>
    </citation>
    <scope>NUCLEOTIDE SEQUENCE [LARGE SCALE GENOMIC DNA]</scope>
    <source>
        <strain evidence="2 3">17-4A</strain>
    </source>
</reference>
<dbReference type="InterPro" id="IPR023829">
    <property type="entry name" value="PGA_PgaD"/>
</dbReference>
<sequence>MIIQTQRPWHLIVLDTVLTVIAWAGFLALFVMGFKSLWAMLQNHNPEYLVNEVIPLINTFGFYTILGILNALILFFWARYNIYRFRGKERRKPIENLNQDGLLHSFNISHASLQALHENKVVVIHHQPDGSVAAVQTLQ</sequence>
<protein>
    <submittedName>
        <fullName evidence="2">Poly-beta-1,6-N-acetyl-D-glucosamine biosynthesis protein PgaD</fullName>
    </submittedName>
</protein>
<proteinExistence type="predicted"/>
<gene>
    <name evidence="2" type="primary">pgaD</name>
    <name evidence="2" type="ORF">CJO09_05360</name>
</gene>